<reference evidence="3" key="1">
    <citation type="journal article" date="2019" name="Int. J. Syst. Evol. Microbiol.">
        <title>The Global Catalogue of Microorganisms (GCM) 10K type strain sequencing project: providing services to taxonomists for standard genome sequencing and annotation.</title>
        <authorList>
            <consortium name="The Broad Institute Genomics Platform"/>
            <consortium name="The Broad Institute Genome Sequencing Center for Infectious Disease"/>
            <person name="Wu L."/>
            <person name="Ma J."/>
        </authorList>
    </citation>
    <scope>NUCLEOTIDE SEQUENCE [LARGE SCALE GENOMIC DNA]</scope>
    <source>
        <strain evidence="3">JCM 3296</strain>
    </source>
</reference>
<accession>A0ABQ2UPE0</accession>
<evidence type="ECO:0000256" key="1">
    <source>
        <dbReference type="SAM" id="MobiDB-lite"/>
    </source>
</evidence>
<name>A0ABQ2UPE0_9PSEU</name>
<proteinExistence type="predicted"/>
<protein>
    <submittedName>
        <fullName evidence="2">Uncharacterized protein</fullName>
    </submittedName>
</protein>
<dbReference type="EMBL" id="BMRE01000019">
    <property type="protein sequence ID" value="GGU47487.1"/>
    <property type="molecule type" value="Genomic_DNA"/>
</dbReference>
<evidence type="ECO:0000313" key="3">
    <source>
        <dbReference type="Proteomes" id="UP000649573"/>
    </source>
</evidence>
<evidence type="ECO:0000313" key="2">
    <source>
        <dbReference type="EMBL" id="GGU47487.1"/>
    </source>
</evidence>
<gene>
    <name evidence="2" type="ORF">GCM10010178_45230</name>
</gene>
<keyword evidence="3" id="KW-1185">Reference proteome</keyword>
<dbReference type="Proteomes" id="UP000649573">
    <property type="component" value="Unassembled WGS sequence"/>
</dbReference>
<sequence>MVWDATGIVLFVVWLLLPPAYTVVLGRKYVRQAREAAEEAVNAAQEATWTRADVQDALDDLERRHGPQDDVPIPLPTARTADTQELPAIRSPVSVGKHRLDESRLAGGVTA</sequence>
<feature type="region of interest" description="Disordered" evidence="1">
    <location>
        <begin position="55"/>
        <end position="111"/>
    </location>
</feature>
<organism evidence="2 3">
    <name type="scientific">Lentzea flava</name>
    <dbReference type="NCBI Taxonomy" id="103732"/>
    <lineage>
        <taxon>Bacteria</taxon>
        <taxon>Bacillati</taxon>
        <taxon>Actinomycetota</taxon>
        <taxon>Actinomycetes</taxon>
        <taxon>Pseudonocardiales</taxon>
        <taxon>Pseudonocardiaceae</taxon>
        <taxon>Lentzea</taxon>
    </lineage>
</organism>
<comment type="caution">
    <text evidence="2">The sequence shown here is derived from an EMBL/GenBank/DDBJ whole genome shotgun (WGS) entry which is preliminary data.</text>
</comment>